<dbReference type="AlphaFoldDB" id="A0A1L9NYU6"/>
<proteinExistence type="predicted"/>
<dbReference type="SUPFAM" id="SSF51197">
    <property type="entry name" value="Clavaminate synthase-like"/>
    <property type="match status" value="1"/>
</dbReference>
<dbReference type="EMBL" id="MLCB01000106">
    <property type="protein sequence ID" value="OJI94334.1"/>
    <property type="molecule type" value="Genomic_DNA"/>
</dbReference>
<dbReference type="OrthoDB" id="3562306at2"/>
<dbReference type="PANTHER" id="PTHR21308">
    <property type="entry name" value="PHYTANOYL-COA ALPHA-HYDROXYLASE"/>
    <property type="match status" value="1"/>
</dbReference>
<dbReference type="Proteomes" id="UP000184514">
    <property type="component" value="Unassembled WGS sequence"/>
</dbReference>
<organism evidence="1 2">
    <name type="scientific">Planktotalea frisia</name>
    <dbReference type="NCBI Taxonomy" id="696762"/>
    <lineage>
        <taxon>Bacteria</taxon>
        <taxon>Pseudomonadati</taxon>
        <taxon>Pseudomonadota</taxon>
        <taxon>Alphaproteobacteria</taxon>
        <taxon>Rhodobacterales</taxon>
        <taxon>Paracoccaceae</taxon>
        <taxon>Planktotalea</taxon>
    </lineage>
</organism>
<dbReference type="InterPro" id="IPR047128">
    <property type="entry name" value="PhyH"/>
</dbReference>
<name>A0A1L9NYU6_9RHOB</name>
<gene>
    <name evidence="1" type="ORF">PFRI_14650</name>
</gene>
<comment type="caution">
    <text evidence="1">The sequence shown here is derived from an EMBL/GenBank/DDBJ whole genome shotgun (WGS) entry which is preliminary data.</text>
</comment>
<dbReference type="STRING" id="696762.PFRI_14650"/>
<reference evidence="1 2" key="1">
    <citation type="submission" date="2016-10" db="EMBL/GenBank/DDBJ databases">
        <title>Genome sequence of Planktotalea frisia SH6-1.</title>
        <authorList>
            <person name="Poehlein A."/>
            <person name="Bakenhus I."/>
            <person name="Voget S."/>
            <person name="Brinkhoff T."/>
            <person name="Simon M."/>
        </authorList>
    </citation>
    <scope>NUCLEOTIDE SEQUENCE [LARGE SCALE GENOMIC DNA]</scope>
    <source>
        <strain evidence="1 2">SH6-1</strain>
    </source>
</reference>
<keyword evidence="1" id="KW-0560">Oxidoreductase</keyword>
<dbReference type="GO" id="GO:0048244">
    <property type="term" value="F:phytanoyl-CoA dioxygenase activity"/>
    <property type="evidence" value="ECO:0007669"/>
    <property type="project" value="InterPro"/>
</dbReference>
<dbReference type="Pfam" id="PF05721">
    <property type="entry name" value="PhyH"/>
    <property type="match status" value="1"/>
</dbReference>
<evidence type="ECO:0000313" key="2">
    <source>
        <dbReference type="Proteomes" id="UP000184514"/>
    </source>
</evidence>
<dbReference type="GO" id="GO:0001561">
    <property type="term" value="P:fatty acid alpha-oxidation"/>
    <property type="evidence" value="ECO:0007669"/>
    <property type="project" value="InterPro"/>
</dbReference>
<evidence type="ECO:0000313" key="1">
    <source>
        <dbReference type="EMBL" id="OJI94334.1"/>
    </source>
</evidence>
<keyword evidence="1" id="KW-0223">Dioxygenase</keyword>
<accession>A0A1L9NYU6</accession>
<protein>
    <submittedName>
        <fullName evidence="1">Phytanoyl-CoA dioxygenase (PhyH)</fullName>
    </submittedName>
</protein>
<keyword evidence="2" id="KW-1185">Reference proteome</keyword>
<dbReference type="Gene3D" id="2.60.120.620">
    <property type="entry name" value="q2cbj1_9rhob like domain"/>
    <property type="match status" value="1"/>
</dbReference>
<sequence length="393" mass="42960">MSQNPTPHISYFNADACDLNDFKTLIAQTTSKDAVSNACDVQSNIPIYDMAALRPLLNDPTKRKQILGEWAQVLMSGAGVLVMRATYSDTTVIDDATAIYDDIIAAEKQESGGKSDHFAASGANDRIWNSLQKLCEHTPEIFLRYFANTSIAAICEAWLGPNYQMTAQVNLVHPGGAAQLAHRDYHLGFQTADVSANYPAHVHDLSPALTLQGAVAHCDMPIESGPTKLLPFSQAYRAGYVAWRRDDFRALFEEEHVQLPLSKGDAMFFNPAIFHGAGANSSTNIHRMANLLQVSSALGRAMETIDRSKMCKLLYPHAMTAKQNNSLSAGELSGAIASSAEGYSFPTNLDRDPPKGGLAPETQQALFTRALDEDMSEKEFGQILDQMIENQRS</sequence>
<dbReference type="InterPro" id="IPR008775">
    <property type="entry name" value="Phytyl_CoA_dOase-like"/>
</dbReference>
<dbReference type="RefSeq" id="WP_072630055.1">
    <property type="nucleotide sequence ID" value="NZ_MLCB01000106.1"/>
</dbReference>
<dbReference type="PANTHER" id="PTHR21308:SF8">
    <property type="entry name" value="PHYTANOYL-COA DIOXYGENASE FAMILY PROTEIN (AFU_ORTHOLOGUE AFUA_2G09620)"/>
    <property type="match status" value="1"/>
</dbReference>